<accession>A0A151RWZ2</accession>
<dbReference type="Proteomes" id="UP000075243">
    <property type="component" value="Unassembled WGS sequence"/>
</dbReference>
<evidence type="ECO:0000256" key="5">
    <source>
        <dbReference type="ARBA" id="ARBA00022729"/>
    </source>
</evidence>
<dbReference type="PANTHER" id="PTHR35630:SF2">
    <property type="entry name" value="LEGUMINOSIN GROUP486 SECRETED PEPTIDE"/>
    <property type="match status" value="1"/>
</dbReference>
<gene>
    <name evidence="7" type="ORF">KK1_031296</name>
</gene>
<proteinExistence type="inferred from homology"/>
<dbReference type="PANTHER" id="PTHR35630">
    <property type="entry name" value="LEGUMINOSIN GROUP486 SECRETED PEPTIDE"/>
    <property type="match status" value="1"/>
</dbReference>
<sequence>MASVEASLLFVFVICVSSADFVCASDAAPLPIFEYSNTTKAVFLSIVNDFPLGSGLLLMVSSFQHEPYPLEPAKPFTTFTSFQVQHCIIVWNTKSAKFDLYHPSLERGHQRIYWSARVDGIYHSWDNNKWDKRVSWAPWL</sequence>
<dbReference type="GO" id="GO:0060320">
    <property type="term" value="P:rejection of self pollen"/>
    <property type="evidence" value="ECO:0007669"/>
    <property type="project" value="UniProtKB-KW"/>
</dbReference>
<evidence type="ECO:0000313" key="7">
    <source>
        <dbReference type="EMBL" id="KYP47066.1"/>
    </source>
</evidence>
<evidence type="ECO:0000313" key="8">
    <source>
        <dbReference type="Proteomes" id="UP000075243"/>
    </source>
</evidence>
<dbReference type="Gramene" id="C.cajan_29171.t">
    <property type="protein sequence ID" value="C.cajan_29171.t.cds1"/>
    <property type="gene ID" value="C.cajan_29171"/>
</dbReference>
<evidence type="ECO:0000256" key="3">
    <source>
        <dbReference type="ARBA" id="ARBA00022471"/>
    </source>
</evidence>
<evidence type="ECO:0000256" key="1">
    <source>
        <dbReference type="ARBA" id="ARBA00004613"/>
    </source>
</evidence>
<organism evidence="7 8">
    <name type="scientific">Cajanus cajan</name>
    <name type="common">Pigeon pea</name>
    <name type="synonym">Cajanus indicus</name>
    <dbReference type="NCBI Taxonomy" id="3821"/>
    <lineage>
        <taxon>Eukaryota</taxon>
        <taxon>Viridiplantae</taxon>
        <taxon>Streptophyta</taxon>
        <taxon>Embryophyta</taxon>
        <taxon>Tracheophyta</taxon>
        <taxon>Spermatophyta</taxon>
        <taxon>Magnoliopsida</taxon>
        <taxon>eudicotyledons</taxon>
        <taxon>Gunneridae</taxon>
        <taxon>Pentapetalae</taxon>
        <taxon>rosids</taxon>
        <taxon>fabids</taxon>
        <taxon>Fabales</taxon>
        <taxon>Fabaceae</taxon>
        <taxon>Papilionoideae</taxon>
        <taxon>50 kb inversion clade</taxon>
        <taxon>NPAAA clade</taxon>
        <taxon>indigoferoid/millettioid clade</taxon>
        <taxon>Phaseoleae</taxon>
        <taxon>Cajanus</taxon>
    </lineage>
</organism>
<dbReference type="GO" id="GO:0005576">
    <property type="term" value="C:extracellular region"/>
    <property type="evidence" value="ECO:0007669"/>
    <property type="project" value="UniProtKB-SubCell"/>
</dbReference>
<evidence type="ECO:0000256" key="2">
    <source>
        <dbReference type="ARBA" id="ARBA00005581"/>
    </source>
</evidence>
<dbReference type="AlphaFoldDB" id="A0A151RWZ2"/>
<keyword evidence="4" id="KW-0964">Secreted</keyword>
<reference evidence="7" key="1">
    <citation type="journal article" date="2012" name="Nat. Biotechnol.">
        <title>Draft genome sequence of pigeonpea (Cajanus cajan), an orphan legume crop of resource-poor farmers.</title>
        <authorList>
            <person name="Varshney R.K."/>
            <person name="Chen W."/>
            <person name="Li Y."/>
            <person name="Bharti A.K."/>
            <person name="Saxena R.K."/>
            <person name="Schlueter J.A."/>
            <person name="Donoghue M.T."/>
            <person name="Azam S."/>
            <person name="Fan G."/>
            <person name="Whaley A.M."/>
            <person name="Farmer A.D."/>
            <person name="Sheridan J."/>
            <person name="Iwata A."/>
            <person name="Tuteja R."/>
            <person name="Penmetsa R.V."/>
            <person name="Wu W."/>
            <person name="Upadhyaya H.D."/>
            <person name="Yang S.P."/>
            <person name="Shah T."/>
            <person name="Saxena K.B."/>
            <person name="Michael T."/>
            <person name="McCombie W.R."/>
            <person name="Yang B."/>
            <person name="Zhang G."/>
            <person name="Yang H."/>
            <person name="Wang J."/>
            <person name="Spillane C."/>
            <person name="Cook D.R."/>
            <person name="May G.D."/>
            <person name="Xu X."/>
            <person name="Jackson S.A."/>
        </authorList>
    </citation>
    <scope>NUCLEOTIDE SEQUENCE [LARGE SCALE GENOMIC DNA]</scope>
</reference>
<dbReference type="Pfam" id="PF05938">
    <property type="entry name" value="Self-incomp_S1"/>
    <property type="match status" value="1"/>
</dbReference>
<keyword evidence="5 6" id="KW-0732">Signal</keyword>
<dbReference type="EMBL" id="KQ483538">
    <property type="protein sequence ID" value="KYP47066.1"/>
    <property type="molecule type" value="Genomic_DNA"/>
</dbReference>
<keyword evidence="8" id="KW-1185">Reference proteome</keyword>
<protein>
    <submittedName>
        <fullName evidence="7">Uncharacterized protein</fullName>
    </submittedName>
</protein>
<comment type="subcellular location">
    <subcellularLocation>
        <location evidence="1">Secreted</location>
    </subcellularLocation>
</comment>
<evidence type="ECO:0000256" key="4">
    <source>
        <dbReference type="ARBA" id="ARBA00022525"/>
    </source>
</evidence>
<feature type="signal peptide" evidence="6">
    <location>
        <begin position="1"/>
        <end position="24"/>
    </location>
</feature>
<dbReference type="InterPro" id="IPR010264">
    <property type="entry name" value="Self-incomp_S1"/>
</dbReference>
<keyword evidence="3" id="KW-0713">Self-incompatibility</keyword>
<feature type="chain" id="PRO_5007588158" evidence="6">
    <location>
        <begin position="25"/>
        <end position="140"/>
    </location>
</feature>
<name>A0A151RWZ2_CAJCA</name>
<evidence type="ECO:0000256" key="6">
    <source>
        <dbReference type="SAM" id="SignalP"/>
    </source>
</evidence>
<comment type="similarity">
    <text evidence="2">Belongs to the plant self-incompatibility (S1) protein family.</text>
</comment>